<comment type="caution">
    <text evidence="2">The sequence shown here is derived from an EMBL/GenBank/DDBJ whole genome shotgun (WGS) entry which is preliminary data.</text>
</comment>
<protein>
    <submittedName>
        <fullName evidence="2">Methyltransferase</fullName>
    </submittedName>
</protein>
<keyword evidence="2" id="KW-0808">Transferase</keyword>
<sequence>RAPLPASASAPCLAPAGAPPAGADGLLEQARSLADLGQFQLAGEKCHAHLAQAPDAAEAYFILGILNEQAGKTALAEDYWRRCIYLQPDHYEALCHLALLTEHNGNGAAAAALKARAARIFQRRHPS</sequence>
<dbReference type="InterPro" id="IPR019734">
    <property type="entry name" value="TPR_rpt"/>
</dbReference>
<evidence type="ECO:0000313" key="2">
    <source>
        <dbReference type="EMBL" id="MDC8760935.1"/>
    </source>
</evidence>
<keyword evidence="3" id="KW-1185">Reference proteome</keyword>
<dbReference type="GO" id="GO:0008168">
    <property type="term" value="F:methyltransferase activity"/>
    <property type="evidence" value="ECO:0007669"/>
    <property type="project" value="UniProtKB-KW"/>
</dbReference>
<evidence type="ECO:0000313" key="3">
    <source>
        <dbReference type="Proteomes" id="UP001221208"/>
    </source>
</evidence>
<evidence type="ECO:0000256" key="1">
    <source>
        <dbReference type="PROSITE-ProRule" id="PRU00339"/>
    </source>
</evidence>
<reference evidence="2 3" key="1">
    <citation type="submission" date="2022-10" db="EMBL/GenBank/DDBJ databases">
        <title>Janthinobacterium sp. hw3 Genome sequencing.</title>
        <authorList>
            <person name="Park S."/>
        </authorList>
    </citation>
    <scope>NUCLEOTIDE SEQUENCE [LARGE SCALE GENOMIC DNA]</scope>
    <source>
        <strain evidence="3">hw3</strain>
    </source>
</reference>
<dbReference type="GO" id="GO:0032259">
    <property type="term" value="P:methylation"/>
    <property type="evidence" value="ECO:0007669"/>
    <property type="project" value="UniProtKB-KW"/>
</dbReference>
<dbReference type="SUPFAM" id="SSF48452">
    <property type="entry name" value="TPR-like"/>
    <property type="match status" value="1"/>
</dbReference>
<keyword evidence="1" id="KW-0802">TPR repeat</keyword>
<name>A0ABT5K8H6_9BURK</name>
<dbReference type="EMBL" id="JAQQXR010000024">
    <property type="protein sequence ID" value="MDC8760935.1"/>
    <property type="molecule type" value="Genomic_DNA"/>
</dbReference>
<proteinExistence type="predicted"/>
<dbReference type="SMART" id="SM00028">
    <property type="entry name" value="TPR"/>
    <property type="match status" value="2"/>
</dbReference>
<dbReference type="PROSITE" id="PS50005">
    <property type="entry name" value="TPR"/>
    <property type="match status" value="1"/>
</dbReference>
<gene>
    <name evidence="2" type="ORF">OIK44_25435</name>
</gene>
<feature type="non-terminal residue" evidence="2">
    <location>
        <position position="1"/>
    </location>
</feature>
<feature type="repeat" description="TPR" evidence="1">
    <location>
        <begin position="57"/>
        <end position="90"/>
    </location>
</feature>
<dbReference type="Proteomes" id="UP001221208">
    <property type="component" value="Unassembled WGS sequence"/>
</dbReference>
<keyword evidence="2" id="KW-0489">Methyltransferase</keyword>
<dbReference type="InterPro" id="IPR011990">
    <property type="entry name" value="TPR-like_helical_dom_sf"/>
</dbReference>
<dbReference type="Gene3D" id="1.25.40.10">
    <property type="entry name" value="Tetratricopeptide repeat domain"/>
    <property type="match status" value="1"/>
</dbReference>
<organism evidence="2 3">
    <name type="scientific">Janthinobacterium fluminis</name>
    <dbReference type="NCBI Taxonomy" id="2987524"/>
    <lineage>
        <taxon>Bacteria</taxon>
        <taxon>Pseudomonadati</taxon>
        <taxon>Pseudomonadota</taxon>
        <taxon>Betaproteobacteria</taxon>
        <taxon>Burkholderiales</taxon>
        <taxon>Oxalobacteraceae</taxon>
        <taxon>Janthinobacterium</taxon>
    </lineage>
</organism>
<accession>A0ABT5K8H6</accession>